<comment type="similarity">
    <text evidence="1">Belongs to the iron/manganese superoxide dismutase family.</text>
</comment>
<dbReference type="EMBL" id="JAACJK010000169">
    <property type="protein sequence ID" value="KAF5320471.1"/>
    <property type="molecule type" value="Genomic_DNA"/>
</dbReference>
<evidence type="ECO:0000256" key="1">
    <source>
        <dbReference type="ARBA" id="ARBA00008714"/>
    </source>
</evidence>
<keyword evidence="4" id="KW-0479">Metal-binding</keyword>
<feature type="domain" description="Manganese/iron superoxide dismutase C-terminal" evidence="7">
    <location>
        <begin position="106"/>
        <end position="204"/>
    </location>
</feature>
<dbReference type="OrthoDB" id="239262at2759"/>
<reference evidence="8 9" key="1">
    <citation type="journal article" date="2020" name="ISME J.">
        <title>Uncovering the hidden diversity of litter-decomposition mechanisms in mushroom-forming fungi.</title>
        <authorList>
            <person name="Floudas D."/>
            <person name="Bentzer J."/>
            <person name="Ahren D."/>
            <person name="Johansson T."/>
            <person name="Persson P."/>
            <person name="Tunlid A."/>
        </authorList>
    </citation>
    <scope>NUCLEOTIDE SEQUENCE [LARGE SCALE GENOMIC DNA]</scope>
    <source>
        <strain evidence="8 9">CBS 175.51</strain>
    </source>
</reference>
<accession>A0A8H5F1T8</accession>
<dbReference type="PANTHER" id="PTHR11404:SF6">
    <property type="entry name" value="SUPEROXIDE DISMUTASE [MN], MITOCHONDRIAL"/>
    <property type="match status" value="1"/>
</dbReference>
<dbReference type="AlphaFoldDB" id="A0A8H5F1T8"/>
<dbReference type="InterPro" id="IPR036314">
    <property type="entry name" value="SOD_C_sf"/>
</dbReference>
<sequence>MLAFLLNHHHQHSDGDQVLPPPLGTRLARTSHLLASHDAAPHQTQPDLRQRPNSAERTYTKASTPKQGITLQTIINFNSREQPSLFWKNLASSAAASKGNGGVLKDGPLKSVIEQVWGSLDALKKEFNTATLGILGSGWGWLGYNTQINRLEISTTPNQGALVNLVPTIGVDIWEHAFYLQYLNVKPDYLNAIWNVINFEEMEAHLVEASGSSKL</sequence>
<dbReference type="InterPro" id="IPR050265">
    <property type="entry name" value="Fe/Mn_Superoxide_Dismutase"/>
</dbReference>
<dbReference type="GO" id="GO:0030145">
    <property type="term" value="F:manganese ion binding"/>
    <property type="evidence" value="ECO:0007669"/>
    <property type="project" value="TreeGrafter"/>
</dbReference>
<keyword evidence="9" id="KW-1185">Reference proteome</keyword>
<dbReference type="Pfam" id="PF02777">
    <property type="entry name" value="Sod_Fe_C"/>
    <property type="match status" value="1"/>
</dbReference>
<evidence type="ECO:0000256" key="5">
    <source>
        <dbReference type="ARBA" id="ARBA00023002"/>
    </source>
</evidence>
<evidence type="ECO:0000313" key="9">
    <source>
        <dbReference type="Proteomes" id="UP000541558"/>
    </source>
</evidence>
<dbReference type="SUPFAM" id="SSF54719">
    <property type="entry name" value="Fe,Mn superoxide dismutase (SOD), C-terminal domain"/>
    <property type="match status" value="1"/>
</dbReference>
<dbReference type="GO" id="GO:0004784">
    <property type="term" value="F:superoxide dismutase activity"/>
    <property type="evidence" value="ECO:0007669"/>
    <property type="project" value="UniProtKB-EC"/>
</dbReference>
<dbReference type="PANTHER" id="PTHR11404">
    <property type="entry name" value="SUPEROXIDE DISMUTASE 2"/>
    <property type="match status" value="1"/>
</dbReference>
<protein>
    <recommendedName>
        <fullName evidence="3">Superoxide dismutase [Mn], mitochondrial</fullName>
        <ecNumber evidence="2">1.15.1.1</ecNumber>
    </recommendedName>
</protein>
<dbReference type="InterPro" id="IPR019833">
    <property type="entry name" value="Mn/Fe_SOD_BS"/>
</dbReference>
<evidence type="ECO:0000256" key="2">
    <source>
        <dbReference type="ARBA" id="ARBA00012682"/>
    </source>
</evidence>
<dbReference type="Gene3D" id="3.55.40.20">
    <property type="entry name" value="Iron/manganese superoxide dismutase, C-terminal domain"/>
    <property type="match status" value="1"/>
</dbReference>
<gene>
    <name evidence="8" type="ORF">D9611_010770</name>
</gene>
<dbReference type="GO" id="GO:0005739">
    <property type="term" value="C:mitochondrion"/>
    <property type="evidence" value="ECO:0007669"/>
    <property type="project" value="TreeGrafter"/>
</dbReference>
<evidence type="ECO:0000313" key="8">
    <source>
        <dbReference type="EMBL" id="KAF5320471.1"/>
    </source>
</evidence>
<evidence type="ECO:0000256" key="3">
    <source>
        <dbReference type="ARBA" id="ARBA00014518"/>
    </source>
</evidence>
<feature type="region of interest" description="Disordered" evidence="6">
    <location>
        <begin position="36"/>
        <end position="63"/>
    </location>
</feature>
<evidence type="ECO:0000259" key="7">
    <source>
        <dbReference type="Pfam" id="PF02777"/>
    </source>
</evidence>
<proteinExistence type="inferred from homology"/>
<dbReference type="FunFam" id="3.55.40.20:FF:000004">
    <property type="entry name" value="Superoxide dismutase [Fe]"/>
    <property type="match status" value="1"/>
</dbReference>
<name>A0A8H5F1T8_9AGAR</name>
<evidence type="ECO:0000256" key="4">
    <source>
        <dbReference type="ARBA" id="ARBA00022723"/>
    </source>
</evidence>
<comment type="caution">
    <text evidence="8">The sequence shown here is derived from an EMBL/GenBank/DDBJ whole genome shotgun (WGS) entry which is preliminary data.</text>
</comment>
<dbReference type="PROSITE" id="PS00088">
    <property type="entry name" value="SOD_MN"/>
    <property type="match status" value="1"/>
</dbReference>
<feature type="compositionally biased region" description="Polar residues" evidence="6">
    <location>
        <begin position="42"/>
        <end position="63"/>
    </location>
</feature>
<dbReference type="EC" id="1.15.1.1" evidence="2"/>
<dbReference type="Proteomes" id="UP000541558">
    <property type="component" value="Unassembled WGS sequence"/>
</dbReference>
<organism evidence="8 9">
    <name type="scientific">Ephemerocybe angulata</name>
    <dbReference type="NCBI Taxonomy" id="980116"/>
    <lineage>
        <taxon>Eukaryota</taxon>
        <taxon>Fungi</taxon>
        <taxon>Dikarya</taxon>
        <taxon>Basidiomycota</taxon>
        <taxon>Agaricomycotina</taxon>
        <taxon>Agaricomycetes</taxon>
        <taxon>Agaricomycetidae</taxon>
        <taxon>Agaricales</taxon>
        <taxon>Agaricineae</taxon>
        <taxon>Psathyrellaceae</taxon>
        <taxon>Ephemerocybe</taxon>
    </lineage>
</organism>
<keyword evidence="5" id="KW-0560">Oxidoreductase</keyword>
<dbReference type="InterPro" id="IPR019832">
    <property type="entry name" value="Mn/Fe_SOD_C"/>
</dbReference>
<evidence type="ECO:0000256" key="6">
    <source>
        <dbReference type="SAM" id="MobiDB-lite"/>
    </source>
</evidence>